<proteinExistence type="predicted"/>
<keyword evidence="1" id="KW-0378">Hydrolase</keyword>
<evidence type="ECO:0000313" key="2">
    <source>
        <dbReference type="Proteomes" id="UP001172728"/>
    </source>
</evidence>
<evidence type="ECO:0000313" key="1">
    <source>
        <dbReference type="EMBL" id="MDN4476783.1"/>
    </source>
</evidence>
<keyword evidence="2" id="KW-1185">Reference proteome</keyword>
<reference evidence="1" key="1">
    <citation type="submission" date="2023-06" db="EMBL/GenBank/DDBJ databases">
        <title>Sysu t00192.</title>
        <authorList>
            <person name="Gao L."/>
            <person name="Fang B.-Z."/>
            <person name="Li W.-J."/>
        </authorList>
    </citation>
    <scope>NUCLEOTIDE SEQUENCE</scope>
    <source>
        <strain evidence="1">SYSU T00192</strain>
    </source>
</reference>
<dbReference type="GO" id="GO:0016787">
    <property type="term" value="F:hydrolase activity"/>
    <property type="evidence" value="ECO:0007669"/>
    <property type="project" value="UniProtKB-KW"/>
</dbReference>
<organism evidence="1 2">
    <name type="scientific">Demequina litoralis</name>
    <dbReference type="NCBI Taxonomy" id="3051660"/>
    <lineage>
        <taxon>Bacteria</taxon>
        <taxon>Bacillati</taxon>
        <taxon>Actinomycetota</taxon>
        <taxon>Actinomycetes</taxon>
        <taxon>Micrococcales</taxon>
        <taxon>Demequinaceae</taxon>
        <taxon>Demequina</taxon>
    </lineage>
</organism>
<protein>
    <submittedName>
        <fullName evidence="1">Glycoside hydrolase family 16 protein</fullName>
    </submittedName>
</protein>
<dbReference type="InterPro" id="IPR013320">
    <property type="entry name" value="ConA-like_dom_sf"/>
</dbReference>
<dbReference type="RefSeq" id="WP_301135502.1">
    <property type="nucleotide sequence ID" value="NZ_JAUHPW010000011.1"/>
</dbReference>
<dbReference type="Proteomes" id="UP001172728">
    <property type="component" value="Unassembled WGS sequence"/>
</dbReference>
<accession>A0ABT8GCC7</accession>
<sequence length="253" mass="28031">MSTWDRIDRFEGDPLDTSLWVPDYLPHWTTPERSGARYRFVGGGIELLIEHDQHAWRPEDGDFRVSHLQTGEFAGPLGSAVGQHRIGRDLRVVTERTMRRLWAPPRAGAVEVVASASADPTCMLGIWLVGHESTGPDDSGEICVAEVFGDKVTAASSVIRAGIKAHHDPRLVSDLRDVVLAMDATEPHTYGAAWDSEGVRISVDGVEIYGTDQVLGYPLQLMLDLWEFPHGRRDPAGYPKSAVIREVRLRTDD</sequence>
<dbReference type="Gene3D" id="2.60.120.200">
    <property type="match status" value="1"/>
</dbReference>
<gene>
    <name evidence="1" type="ORF">QQX09_13065</name>
</gene>
<comment type="caution">
    <text evidence="1">The sequence shown here is derived from an EMBL/GenBank/DDBJ whole genome shotgun (WGS) entry which is preliminary data.</text>
</comment>
<dbReference type="CDD" id="cd00413">
    <property type="entry name" value="Glyco_hydrolase_16"/>
    <property type="match status" value="1"/>
</dbReference>
<dbReference type="EMBL" id="JAUHPW010000011">
    <property type="protein sequence ID" value="MDN4476783.1"/>
    <property type="molecule type" value="Genomic_DNA"/>
</dbReference>
<name>A0ABT8GCC7_9MICO</name>
<dbReference type="SUPFAM" id="SSF49899">
    <property type="entry name" value="Concanavalin A-like lectins/glucanases"/>
    <property type="match status" value="1"/>
</dbReference>